<evidence type="ECO:0000256" key="2">
    <source>
        <dbReference type="ARBA" id="ARBA00004496"/>
    </source>
</evidence>
<protein>
    <recommendedName>
        <fullName evidence="13">Adenosylmethionine-8-amino-7-oxononanoate aminotransferase</fullName>
        <ecNumber evidence="13">2.6.1.62</ecNumber>
    </recommendedName>
    <alternativeName>
        <fullName evidence="13">7,8-diamino-pelargonic acid aminotransferase</fullName>
        <shortName evidence="13">DAPA AT</shortName>
        <shortName evidence="13">DAPA aminotransferase</shortName>
    </alternativeName>
    <alternativeName>
        <fullName evidence="13">7,8-diaminononanoate synthase</fullName>
        <shortName evidence="13">DANS</shortName>
    </alternativeName>
    <alternativeName>
        <fullName evidence="13">Diaminopelargonic acid synthase</fullName>
    </alternativeName>
</protein>
<dbReference type="Gene3D" id="3.90.1150.10">
    <property type="entry name" value="Aspartate Aminotransferase, domain 1"/>
    <property type="match status" value="1"/>
</dbReference>
<dbReference type="GO" id="GO:0009102">
    <property type="term" value="P:biotin biosynthetic process"/>
    <property type="evidence" value="ECO:0007669"/>
    <property type="project" value="UniProtKB-UniRule"/>
</dbReference>
<evidence type="ECO:0000313" key="14">
    <source>
        <dbReference type="EMBL" id="QDU98295.1"/>
    </source>
</evidence>
<dbReference type="RefSeq" id="WP_231756441.1">
    <property type="nucleotide sequence ID" value="NZ_CP036433.1"/>
</dbReference>
<comment type="similarity">
    <text evidence="12 13">Belongs to the class-III pyridoxal-phosphate-dependent aminotransferase family. BioA subfamily.</text>
</comment>
<evidence type="ECO:0000256" key="9">
    <source>
        <dbReference type="ARBA" id="ARBA00022756"/>
    </source>
</evidence>
<feature type="binding site" evidence="13">
    <location>
        <position position="327"/>
    </location>
    <ligand>
        <name>substrate</name>
    </ligand>
</feature>
<evidence type="ECO:0000256" key="12">
    <source>
        <dbReference type="ARBA" id="ARBA00060970"/>
    </source>
</evidence>
<keyword evidence="9 13" id="KW-0093">Biotin biosynthesis</keyword>
<evidence type="ECO:0000256" key="6">
    <source>
        <dbReference type="ARBA" id="ARBA00022576"/>
    </source>
</evidence>
<evidence type="ECO:0000256" key="8">
    <source>
        <dbReference type="ARBA" id="ARBA00022691"/>
    </source>
</evidence>
<dbReference type="KEGG" id="lcre:Pla8534_61570"/>
<keyword evidence="15" id="KW-1185">Reference proteome</keyword>
<dbReference type="PIRSF" id="PIRSF000521">
    <property type="entry name" value="Transaminase_4ab_Lys_Orn"/>
    <property type="match status" value="1"/>
</dbReference>
<keyword evidence="8 13" id="KW-0949">S-adenosyl-L-methionine</keyword>
<sequence length="456" mass="50462">MSISQAGSAAPSHEELRRWDRERVWHPFTQMAEYEPFIIERAEGCTLIDIDGRRLLDGVSSLWCNLHGHCRPEIDEAIKTQLEKTAHVTALGQSNPTTIQLAQRLTTLAPDGLTRAYFSDDGSTAVEVALKMAFQYWQQRSDPRPRKQKYVAFANAYHGDTLGSVSVGGVARFHAMFHPLLFEVLRAPSPDTYRRPPGVSREQACEYYLAQLETLLADNADEIAALVIEPLLQAAAGMVRHPEGFLRGVRELTKRYDVLLIADEVAVGCGRTGTMFACEQEQVSPDFLCLAKGLTGGYLPLAATLTTDEVWNAFLGTYAESKSFFHGHTYCGNPLGAAAALASLRIFEQDRTLEQMQPKIARLSAHLARMAEHPHVGDVRQCGLIGAVELVRDKATAEPFPWDEKRGMRVCDYALTQGVWLRPLGNVLVILPPLAIQLEELDQICHAVEQGIAATI</sequence>
<feature type="binding site" evidence="13">
    <location>
        <position position="157"/>
    </location>
    <ligand>
        <name>substrate</name>
    </ligand>
</feature>
<dbReference type="Proteomes" id="UP000317648">
    <property type="component" value="Chromosome"/>
</dbReference>
<dbReference type="FunFam" id="3.40.640.10:FF:000078">
    <property type="entry name" value="Adenosylmethionine-8-amino-7-oxononanoate aminotransferase"/>
    <property type="match status" value="1"/>
</dbReference>
<evidence type="ECO:0000256" key="3">
    <source>
        <dbReference type="ARBA" id="ARBA00005063"/>
    </source>
</evidence>
<dbReference type="GO" id="GO:0004015">
    <property type="term" value="F:adenosylmethionine-8-amino-7-oxononanoate transaminase activity"/>
    <property type="evidence" value="ECO:0007669"/>
    <property type="project" value="UniProtKB-UniRule"/>
</dbReference>
<dbReference type="UniPathway" id="UPA00078">
    <property type="reaction ID" value="UER00160"/>
</dbReference>
<comment type="caution">
    <text evidence="13">Lacks conserved residue(s) required for the propagation of feature annotation.</text>
</comment>
<dbReference type="EMBL" id="CP036433">
    <property type="protein sequence ID" value="QDU98295.1"/>
    <property type="molecule type" value="Genomic_DNA"/>
</dbReference>
<dbReference type="CDD" id="cd00610">
    <property type="entry name" value="OAT_like"/>
    <property type="match status" value="1"/>
</dbReference>
<keyword evidence="7 13" id="KW-0808">Transferase</keyword>
<dbReference type="SUPFAM" id="SSF53383">
    <property type="entry name" value="PLP-dependent transferases"/>
    <property type="match status" value="1"/>
</dbReference>
<dbReference type="InterPro" id="IPR049704">
    <property type="entry name" value="Aminotrans_3_PPA_site"/>
</dbReference>
<comment type="pathway">
    <text evidence="3 13">Cofactor biosynthesis; biotin biosynthesis; 7,8-diaminononanoate from 8-amino-7-oxononanoate (SAM route): step 1/1.</text>
</comment>
<keyword evidence="10 13" id="KW-0663">Pyridoxal phosphate</keyword>
<feature type="binding site" evidence="13">
    <location>
        <begin position="122"/>
        <end position="123"/>
    </location>
    <ligand>
        <name>pyridoxal 5'-phosphate</name>
        <dbReference type="ChEBI" id="CHEBI:597326"/>
    </ligand>
</feature>
<evidence type="ECO:0000256" key="10">
    <source>
        <dbReference type="ARBA" id="ARBA00022898"/>
    </source>
</evidence>
<dbReference type="GO" id="GO:0005737">
    <property type="term" value="C:cytoplasm"/>
    <property type="evidence" value="ECO:0007669"/>
    <property type="project" value="UniProtKB-SubCell"/>
</dbReference>
<evidence type="ECO:0000313" key="15">
    <source>
        <dbReference type="Proteomes" id="UP000317648"/>
    </source>
</evidence>
<dbReference type="InterPro" id="IPR015424">
    <property type="entry name" value="PyrdxlP-dep_Trfase"/>
</dbReference>
<keyword evidence="5 13" id="KW-0963">Cytoplasm</keyword>
<dbReference type="InterPro" id="IPR015422">
    <property type="entry name" value="PyrdxlP-dep_Trfase_small"/>
</dbReference>
<feature type="binding site" evidence="13">
    <location>
        <position position="422"/>
    </location>
    <ligand>
        <name>substrate</name>
    </ligand>
</feature>
<keyword evidence="6 13" id="KW-0032">Aminotransferase</keyword>
<gene>
    <name evidence="14" type="primary">bioK</name>
    <name evidence="13" type="synonym">bioA</name>
    <name evidence="14" type="ORF">Pla8534_61570</name>
</gene>
<organism evidence="14 15">
    <name type="scientific">Lignipirellula cremea</name>
    <dbReference type="NCBI Taxonomy" id="2528010"/>
    <lineage>
        <taxon>Bacteria</taxon>
        <taxon>Pseudomonadati</taxon>
        <taxon>Planctomycetota</taxon>
        <taxon>Planctomycetia</taxon>
        <taxon>Pirellulales</taxon>
        <taxon>Pirellulaceae</taxon>
        <taxon>Lignipirellula</taxon>
    </lineage>
</organism>
<dbReference type="InterPro" id="IPR005814">
    <property type="entry name" value="Aminotrans_3"/>
</dbReference>
<dbReference type="Gene3D" id="3.40.640.10">
    <property type="entry name" value="Type I PLP-dependent aspartate aminotransferase-like (Major domain)"/>
    <property type="match status" value="1"/>
</dbReference>
<evidence type="ECO:0000256" key="11">
    <source>
        <dbReference type="ARBA" id="ARBA00048449"/>
    </source>
</evidence>
<feature type="binding site" evidence="13">
    <location>
        <begin position="328"/>
        <end position="329"/>
    </location>
    <ligand>
        <name>pyridoxal 5'-phosphate</name>
        <dbReference type="ChEBI" id="CHEBI:597326"/>
    </ligand>
</feature>
<comment type="cofactor">
    <cofactor evidence="1 13">
        <name>pyridoxal 5'-phosphate</name>
        <dbReference type="ChEBI" id="CHEBI:597326"/>
    </cofactor>
</comment>
<reference evidence="14 15" key="1">
    <citation type="submission" date="2019-02" db="EMBL/GenBank/DDBJ databases">
        <title>Deep-cultivation of Planctomycetes and their phenomic and genomic characterization uncovers novel biology.</title>
        <authorList>
            <person name="Wiegand S."/>
            <person name="Jogler M."/>
            <person name="Boedeker C."/>
            <person name="Pinto D."/>
            <person name="Vollmers J."/>
            <person name="Rivas-Marin E."/>
            <person name="Kohn T."/>
            <person name="Peeters S.H."/>
            <person name="Heuer A."/>
            <person name="Rast P."/>
            <person name="Oberbeckmann S."/>
            <person name="Bunk B."/>
            <person name="Jeske O."/>
            <person name="Meyerdierks A."/>
            <person name="Storesund J.E."/>
            <person name="Kallscheuer N."/>
            <person name="Luecker S."/>
            <person name="Lage O.M."/>
            <person name="Pohl T."/>
            <person name="Merkel B.J."/>
            <person name="Hornburger P."/>
            <person name="Mueller R.-W."/>
            <person name="Bruemmer F."/>
            <person name="Labrenz M."/>
            <person name="Spormann A.M."/>
            <person name="Op den Camp H."/>
            <person name="Overmann J."/>
            <person name="Amann R."/>
            <person name="Jetten M.S.M."/>
            <person name="Mascher T."/>
            <person name="Medema M.H."/>
            <person name="Devos D.P."/>
            <person name="Kaster A.-K."/>
            <person name="Ovreas L."/>
            <person name="Rohde M."/>
            <person name="Galperin M.Y."/>
            <person name="Jogler C."/>
        </authorList>
    </citation>
    <scope>NUCLEOTIDE SEQUENCE [LARGE SCALE GENOMIC DNA]</scope>
    <source>
        <strain evidence="14 15">Pla85_3_4</strain>
    </source>
</reference>
<dbReference type="PANTHER" id="PTHR42684:SF17">
    <property type="entry name" value="ADENOSYLMETHIONINE-8-AMINO-7-OXONONANOATE AMINOTRANSFERASE"/>
    <property type="match status" value="1"/>
</dbReference>
<comment type="subunit">
    <text evidence="4 13">Homodimer.</text>
</comment>
<dbReference type="GO" id="GO:0030170">
    <property type="term" value="F:pyridoxal phosphate binding"/>
    <property type="evidence" value="ECO:0007669"/>
    <property type="project" value="UniProtKB-UniRule"/>
</dbReference>
<evidence type="ECO:0000256" key="13">
    <source>
        <dbReference type="HAMAP-Rule" id="MF_00834"/>
    </source>
</evidence>
<evidence type="ECO:0000256" key="5">
    <source>
        <dbReference type="ARBA" id="ARBA00022490"/>
    </source>
</evidence>
<evidence type="ECO:0000256" key="4">
    <source>
        <dbReference type="ARBA" id="ARBA00011738"/>
    </source>
</evidence>
<comment type="function">
    <text evidence="13">Catalyzes the transfer of the alpha-amino group from S-adenosyl-L-methionine (SAM) to 7-keto-8-aminopelargonic acid (KAPA) to form 7,8-diaminopelargonic acid (DAPA). It is the only aminotransferase known to utilize SAM as an amino donor.</text>
</comment>
<accession>A0A518E2H7</accession>
<comment type="catalytic activity">
    <reaction evidence="11 13">
        <text>(8S)-8-amino-7-oxononanoate + S-adenosyl-L-methionine = S-adenosyl-4-methylsulfanyl-2-oxobutanoate + (7R,8S)-7,8-diammoniononanoate</text>
        <dbReference type="Rhea" id="RHEA:16861"/>
        <dbReference type="ChEBI" id="CHEBI:16490"/>
        <dbReference type="ChEBI" id="CHEBI:59789"/>
        <dbReference type="ChEBI" id="CHEBI:149468"/>
        <dbReference type="ChEBI" id="CHEBI:149469"/>
        <dbReference type="EC" id="2.6.1.62"/>
    </reaction>
</comment>
<dbReference type="HAMAP" id="MF_00834">
    <property type="entry name" value="BioA"/>
    <property type="match status" value="1"/>
</dbReference>
<dbReference type="NCBIfam" id="TIGR00508">
    <property type="entry name" value="bioA"/>
    <property type="match status" value="1"/>
</dbReference>
<dbReference type="InterPro" id="IPR015421">
    <property type="entry name" value="PyrdxlP-dep_Trfase_major"/>
</dbReference>
<dbReference type="EC" id="2.6.1.62" evidence="13"/>
<evidence type="ECO:0000256" key="7">
    <source>
        <dbReference type="ARBA" id="ARBA00022679"/>
    </source>
</evidence>
<dbReference type="InterPro" id="IPR005815">
    <property type="entry name" value="BioA"/>
</dbReference>
<evidence type="ECO:0000256" key="1">
    <source>
        <dbReference type="ARBA" id="ARBA00001933"/>
    </source>
</evidence>
<feature type="site" description="Participates in the substrate recognition with KAPA and in a stacking interaction with the adenine ring of SAM" evidence="13">
    <location>
        <position position="28"/>
    </location>
</feature>
<proteinExistence type="inferred from homology"/>
<comment type="subcellular location">
    <subcellularLocation>
        <location evidence="2 13">Cytoplasm</location>
    </subcellularLocation>
</comment>
<dbReference type="PANTHER" id="PTHR42684">
    <property type="entry name" value="ADENOSYLMETHIONINE-8-AMINO-7-OXONONANOATE AMINOTRANSFERASE"/>
    <property type="match status" value="1"/>
</dbReference>
<feature type="binding site" evidence="13">
    <location>
        <position position="263"/>
    </location>
    <ligand>
        <name>pyridoxal 5'-phosphate</name>
        <dbReference type="ChEBI" id="CHEBI:597326"/>
    </ligand>
</feature>
<feature type="modified residue" description="N6-(pyridoxal phosphate)lysine" evidence="13">
    <location>
        <position position="292"/>
    </location>
</feature>
<dbReference type="PROSITE" id="PS00600">
    <property type="entry name" value="AA_TRANSFER_CLASS_3"/>
    <property type="match status" value="1"/>
</dbReference>
<name>A0A518E2H7_9BACT</name>
<dbReference type="AlphaFoldDB" id="A0A518E2H7"/>
<feature type="binding site" evidence="13">
    <location>
        <position position="292"/>
    </location>
    <ligand>
        <name>substrate</name>
    </ligand>
</feature>
<dbReference type="Pfam" id="PF00202">
    <property type="entry name" value="Aminotran_3"/>
    <property type="match status" value="1"/>
</dbReference>